<organism evidence="5 6">
    <name type="scientific">Brevifollis gellanilyticus</name>
    <dbReference type="NCBI Taxonomy" id="748831"/>
    <lineage>
        <taxon>Bacteria</taxon>
        <taxon>Pseudomonadati</taxon>
        <taxon>Verrucomicrobiota</taxon>
        <taxon>Verrucomicrobiia</taxon>
        <taxon>Verrucomicrobiales</taxon>
        <taxon>Verrucomicrobiaceae</taxon>
    </lineage>
</organism>
<keyword evidence="6" id="KW-1185">Reference proteome</keyword>
<feature type="domain" description="AMP-dependent synthetase/ligase" evidence="3">
    <location>
        <begin position="208"/>
        <end position="582"/>
    </location>
</feature>
<accession>A0A512M3F6</accession>
<dbReference type="GO" id="GO:0016405">
    <property type="term" value="F:CoA-ligase activity"/>
    <property type="evidence" value="ECO:0007669"/>
    <property type="project" value="TreeGrafter"/>
</dbReference>
<comment type="caution">
    <text evidence="5">The sequence shown here is derived from an EMBL/GenBank/DDBJ whole genome shotgun (WGS) entry which is preliminary data.</text>
</comment>
<dbReference type="Proteomes" id="UP000321577">
    <property type="component" value="Unassembled WGS sequence"/>
</dbReference>
<dbReference type="PROSITE" id="PS00455">
    <property type="entry name" value="AMP_BINDING"/>
    <property type="match status" value="1"/>
</dbReference>
<sequence length="730" mass="79230">MPSEKSASLKNLKLIGQENLPADGAFLILPSQLSYQDLLRLESLLGGREVTYLVEQGAALRPEMKAHIEHENVHALAVIPESTEVGVFRQAINAEIKQGRVIIYLPAQAAVINSPMSTVPGVKLEFLLKANVPVLPLYVQSSTEVALEIEPAYDATDVVMVFGKLMKAEEATLAAYQEVLLSLAEKAFSSHPALEMNLAYAILLGLKRYGTRNKVVDGKDDRELGYDKVLAAAIALAGHLKSETKKKRVAIVLPPGIGGFIANVAVLLAGKVPVNLNFTAGRAALDHAIKSSDVDRFITADIFVRKVQQFPWPPGKNLVLIERVLPKLKIKIAMWLALSKVLPGALLATLLGISRKGGDGEALLLFTSGSSGNPKGVVLSHRNLMANVIQFGSRLGMSKGDSILGCLPLFHSFGCTVTLWFPAICGVDLITYPSPLETKKLGELIEKHRITLMIATPTFLRGYLRGVNREALTSIKLCVTGAEKLPATVSESFEGKFGKKVFEGYGLTETSPVSNVNLPNPLPLGEASEGYVFLPSHRPGSVGQMVPGLAIRITHPETFEPQSIHSSGMIWFKGANIFEGYLDEAKRTADVKNSDGWFRTGDIGRVDLDGFLYIEGRLSRFSKIAGEMVPHETVEDSLMKAMGLENETTRKIAVVGVPDPDKGEALVLLTALPGGPEHQEILDLRYRLLERGMPPLWIPKKMIRIQDVPILSSGKLDVQACEKIARASVS</sequence>
<dbReference type="Gene3D" id="3.40.50.12780">
    <property type="entry name" value="N-terminal domain of ligase-like"/>
    <property type="match status" value="1"/>
</dbReference>
<name>A0A512M3F6_9BACT</name>
<dbReference type="RefSeq" id="WP_146848690.1">
    <property type="nucleotide sequence ID" value="NZ_BKAG01000002.1"/>
</dbReference>
<dbReference type="Pfam" id="PF13193">
    <property type="entry name" value="AMP-binding_C"/>
    <property type="match status" value="1"/>
</dbReference>
<evidence type="ECO:0008006" key="7">
    <source>
        <dbReference type="Google" id="ProtNLM"/>
    </source>
</evidence>
<dbReference type="OrthoDB" id="9757771at2"/>
<dbReference type="InterPro" id="IPR025110">
    <property type="entry name" value="AMP-bd_C"/>
</dbReference>
<dbReference type="PANTHER" id="PTHR24096">
    <property type="entry name" value="LONG-CHAIN-FATTY-ACID--COA LIGASE"/>
    <property type="match status" value="1"/>
</dbReference>
<protein>
    <recommendedName>
        <fullName evidence="7">2-acyl-glycerophospho-ethanolamine acyltransferase</fullName>
    </recommendedName>
</protein>
<dbReference type="InterPro" id="IPR045851">
    <property type="entry name" value="AMP-bd_C_sf"/>
</dbReference>
<reference evidence="5 6" key="1">
    <citation type="submission" date="2019-07" db="EMBL/GenBank/DDBJ databases">
        <title>Whole genome shotgun sequence of Brevifollis gellanilyticus NBRC 108608.</title>
        <authorList>
            <person name="Hosoyama A."/>
            <person name="Uohara A."/>
            <person name="Ohji S."/>
            <person name="Ichikawa N."/>
        </authorList>
    </citation>
    <scope>NUCLEOTIDE SEQUENCE [LARGE SCALE GENOMIC DNA]</scope>
    <source>
        <strain evidence="5 6">NBRC 108608</strain>
    </source>
</reference>
<proteinExistence type="inferred from homology"/>
<evidence type="ECO:0000256" key="2">
    <source>
        <dbReference type="ARBA" id="ARBA00022598"/>
    </source>
</evidence>
<comment type="similarity">
    <text evidence="1">Belongs to the ATP-dependent AMP-binding enzyme family.</text>
</comment>
<dbReference type="Pfam" id="PF00501">
    <property type="entry name" value="AMP-binding"/>
    <property type="match status" value="1"/>
</dbReference>
<dbReference type="InterPro" id="IPR020845">
    <property type="entry name" value="AMP-binding_CS"/>
</dbReference>
<dbReference type="EMBL" id="BKAG01000002">
    <property type="protein sequence ID" value="GEP41228.1"/>
    <property type="molecule type" value="Genomic_DNA"/>
</dbReference>
<dbReference type="InterPro" id="IPR042099">
    <property type="entry name" value="ANL_N_sf"/>
</dbReference>
<dbReference type="PANTHER" id="PTHR24096:SF149">
    <property type="entry name" value="AMP-BINDING DOMAIN-CONTAINING PROTEIN-RELATED"/>
    <property type="match status" value="1"/>
</dbReference>
<gene>
    <name evidence="5" type="ORF">BGE01nite_05190</name>
</gene>
<dbReference type="InterPro" id="IPR000873">
    <property type="entry name" value="AMP-dep_synth/lig_dom"/>
</dbReference>
<evidence type="ECO:0000313" key="6">
    <source>
        <dbReference type="Proteomes" id="UP000321577"/>
    </source>
</evidence>
<keyword evidence="2" id="KW-0436">Ligase</keyword>
<evidence type="ECO:0000259" key="3">
    <source>
        <dbReference type="Pfam" id="PF00501"/>
    </source>
</evidence>
<feature type="domain" description="AMP-binding enzyme C-terminal" evidence="4">
    <location>
        <begin position="651"/>
        <end position="715"/>
    </location>
</feature>
<dbReference type="AlphaFoldDB" id="A0A512M3F6"/>
<dbReference type="Gene3D" id="3.30.300.30">
    <property type="match status" value="1"/>
</dbReference>
<evidence type="ECO:0000259" key="4">
    <source>
        <dbReference type="Pfam" id="PF13193"/>
    </source>
</evidence>
<dbReference type="SUPFAM" id="SSF56801">
    <property type="entry name" value="Acetyl-CoA synthetase-like"/>
    <property type="match status" value="1"/>
</dbReference>
<evidence type="ECO:0000256" key="1">
    <source>
        <dbReference type="ARBA" id="ARBA00006432"/>
    </source>
</evidence>
<evidence type="ECO:0000313" key="5">
    <source>
        <dbReference type="EMBL" id="GEP41228.1"/>
    </source>
</evidence>